<evidence type="ECO:0000256" key="1">
    <source>
        <dbReference type="ARBA" id="ARBA00022723"/>
    </source>
</evidence>
<dbReference type="GO" id="GO:0050570">
    <property type="term" value="F:4-hydroxythreonine-4-phosphate dehydrogenase activity"/>
    <property type="evidence" value="ECO:0007669"/>
    <property type="project" value="UniProtKB-EC"/>
</dbReference>
<dbReference type="PANTHER" id="PTHR30004">
    <property type="entry name" value="4-HYDROXYTHREONINE-4-PHOSPHATE DEHYDROGENASE"/>
    <property type="match status" value="1"/>
</dbReference>
<name>A0A520M3X2_9GAMM</name>
<dbReference type="Pfam" id="PF04166">
    <property type="entry name" value="PdxA"/>
    <property type="match status" value="1"/>
</dbReference>
<dbReference type="SUPFAM" id="SSF53659">
    <property type="entry name" value="Isocitrate/Isopropylmalate dehydrogenase-like"/>
    <property type="match status" value="1"/>
</dbReference>
<evidence type="ECO:0000256" key="3">
    <source>
        <dbReference type="ARBA" id="ARBA00023027"/>
    </source>
</evidence>
<evidence type="ECO:0000313" key="5">
    <source>
        <dbReference type="Proteomes" id="UP000318359"/>
    </source>
</evidence>
<keyword evidence="1" id="KW-0479">Metal-binding</keyword>
<keyword evidence="2 4" id="KW-0560">Oxidoreductase</keyword>
<dbReference type="GO" id="GO:0051287">
    <property type="term" value="F:NAD binding"/>
    <property type="evidence" value="ECO:0007669"/>
    <property type="project" value="InterPro"/>
</dbReference>
<dbReference type="Gene3D" id="3.40.718.10">
    <property type="entry name" value="Isopropylmalate Dehydrogenase"/>
    <property type="match status" value="1"/>
</dbReference>
<dbReference type="GO" id="GO:0046872">
    <property type="term" value="F:metal ion binding"/>
    <property type="evidence" value="ECO:0007669"/>
    <property type="project" value="UniProtKB-KW"/>
</dbReference>
<sequence length="326" mass="35415">MKKIFYSPGEPSGIGVDLIIEICNSDYWKNSKHPIVCLGDPKLFLNRAKLLNKKIKITLLENHKDTKPNKKGLLQVIQVAKCKTYSAGKLNPSNAPYVIEHLNFGINQCLLDKNNALVTGPISKKNIIDSGVNFSGHTEWIQKITKSKDVLMLLASEQIKVALITTHVPLKKVSKLITKETIIDKATILNDGLKSKLKIKKPNIVMLGLNPHAGEGGKVGTEELEILEPATKYLRKIGINISDPISADTAFTPAMLNKTDAYLAMYHDQGLPVMKALSFGNGINITLGVPIIRTSVDHGIALDIAGSGKADTSSLKNALHTASSIV</sequence>
<evidence type="ECO:0000256" key="2">
    <source>
        <dbReference type="ARBA" id="ARBA00023002"/>
    </source>
</evidence>
<dbReference type="NCBIfam" id="TIGR00557">
    <property type="entry name" value="pdxA"/>
    <property type="match status" value="1"/>
</dbReference>
<comment type="caution">
    <text evidence="4">The sequence shown here is derived from an EMBL/GenBank/DDBJ whole genome shotgun (WGS) entry which is preliminary data.</text>
</comment>
<accession>A0A520M3X2</accession>
<reference evidence="4 5" key="1">
    <citation type="submission" date="2019-02" db="EMBL/GenBank/DDBJ databases">
        <title>Prokaryotic population dynamics and viral predation in marine succession experiment using metagenomics: the confinement effect.</title>
        <authorList>
            <person name="Haro-Moreno J.M."/>
            <person name="Rodriguez-Valera F."/>
            <person name="Lopez-Perez M."/>
        </authorList>
    </citation>
    <scope>NUCLEOTIDE SEQUENCE [LARGE SCALE GENOMIC DNA]</scope>
    <source>
        <strain evidence="4">MED-G167</strain>
    </source>
</reference>
<dbReference type="EC" id="1.1.1.262" evidence="4"/>
<organism evidence="4 5">
    <name type="scientific">SAR86 cluster bacterium</name>
    <dbReference type="NCBI Taxonomy" id="2030880"/>
    <lineage>
        <taxon>Bacteria</taxon>
        <taxon>Pseudomonadati</taxon>
        <taxon>Pseudomonadota</taxon>
        <taxon>Gammaproteobacteria</taxon>
        <taxon>SAR86 cluster</taxon>
    </lineage>
</organism>
<dbReference type="EMBL" id="SHBM01000063">
    <property type="protein sequence ID" value="RZO15930.1"/>
    <property type="molecule type" value="Genomic_DNA"/>
</dbReference>
<dbReference type="InterPro" id="IPR005255">
    <property type="entry name" value="PdxA_fam"/>
</dbReference>
<proteinExistence type="predicted"/>
<dbReference type="GO" id="GO:0042823">
    <property type="term" value="P:pyridoxal phosphate biosynthetic process"/>
    <property type="evidence" value="ECO:0007669"/>
    <property type="project" value="TreeGrafter"/>
</dbReference>
<gene>
    <name evidence="4" type="primary">pdxA</name>
    <name evidence="4" type="ORF">EVB00_03550</name>
</gene>
<dbReference type="AlphaFoldDB" id="A0A520M3X2"/>
<dbReference type="PANTHER" id="PTHR30004:SF5">
    <property type="entry name" value="4-HYDROXYTHREONINE-4-PHOSPHATE DEHYDROGENASE"/>
    <property type="match status" value="1"/>
</dbReference>
<evidence type="ECO:0000313" key="4">
    <source>
        <dbReference type="EMBL" id="RZO15930.1"/>
    </source>
</evidence>
<dbReference type="GO" id="GO:0008615">
    <property type="term" value="P:pyridoxine biosynthetic process"/>
    <property type="evidence" value="ECO:0007669"/>
    <property type="project" value="TreeGrafter"/>
</dbReference>
<dbReference type="Proteomes" id="UP000318359">
    <property type="component" value="Unassembled WGS sequence"/>
</dbReference>
<protein>
    <submittedName>
        <fullName evidence="4">4-hydroxythreonine-4-phosphate dehydrogenase PdxA</fullName>
        <ecNumber evidence="4">1.1.1.262</ecNumber>
    </submittedName>
</protein>
<keyword evidence="3" id="KW-0520">NAD</keyword>